<evidence type="ECO:0000313" key="1">
    <source>
        <dbReference type="EMBL" id="UYP19908.1"/>
    </source>
</evidence>
<evidence type="ECO:0000313" key="2">
    <source>
        <dbReference type="Proteomes" id="UP001156484"/>
    </source>
</evidence>
<keyword evidence="2" id="KW-1185">Reference proteome</keyword>
<accession>A0ACD4DIW5</accession>
<dbReference type="Proteomes" id="UP001156484">
    <property type="component" value="Chromosome"/>
</dbReference>
<dbReference type="EMBL" id="CP107551">
    <property type="protein sequence ID" value="UYP19908.1"/>
    <property type="molecule type" value="Genomic_DNA"/>
</dbReference>
<name>A0ACD4DIW5_9NOCA</name>
<gene>
    <name evidence="1" type="ORF">OED52_04965</name>
</gene>
<protein>
    <submittedName>
        <fullName evidence="1">Uncharacterized protein</fullName>
    </submittedName>
</protein>
<sequence length="47" mass="5232">MSQNPHVDVPLFLAPRDPRAEAESEPIANTAEVTRPHDYTSIFSARP</sequence>
<organism evidence="1 2">
    <name type="scientific">Rhodococcus sacchari</name>
    <dbReference type="NCBI Taxonomy" id="2962047"/>
    <lineage>
        <taxon>Bacteria</taxon>
        <taxon>Bacillati</taxon>
        <taxon>Actinomycetota</taxon>
        <taxon>Actinomycetes</taxon>
        <taxon>Mycobacteriales</taxon>
        <taxon>Nocardiaceae</taxon>
        <taxon>Rhodococcus</taxon>
    </lineage>
</organism>
<reference evidence="1" key="1">
    <citation type="submission" date="2022-10" db="EMBL/GenBank/DDBJ databases">
        <title>Rhodococcus ferula Z13 complete genome.</title>
        <authorList>
            <person name="Long X."/>
            <person name="Zang M."/>
        </authorList>
    </citation>
    <scope>NUCLEOTIDE SEQUENCE</scope>
    <source>
        <strain evidence="1">Z13</strain>
    </source>
</reference>
<proteinExistence type="predicted"/>